<comment type="similarity">
    <text evidence="7">Belongs to the TonB-dependent receptor family.</text>
</comment>
<evidence type="ECO:0000256" key="7">
    <source>
        <dbReference type="PROSITE-ProRule" id="PRU01360"/>
    </source>
</evidence>
<dbReference type="InterPro" id="IPR023997">
    <property type="entry name" value="TonB-dep_OMP_SusC/RagA_CS"/>
</dbReference>
<reference evidence="9" key="1">
    <citation type="journal article" date="2014" name="Int. J. Syst. Evol. Microbiol.">
        <title>Complete genome sequence of Corynebacterium casei LMG S-19264T (=DSM 44701T), isolated from a smear-ripened cheese.</title>
        <authorList>
            <consortium name="US DOE Joint Genome Institute (JGI-PGF)"/>
            <person name="Walter F."/>
            <person name="Albersmeier A."/>
            <person name="Kalinowski J."/>
            <person name="Ruckert C."/>
        </authorList>
    </citation>
    <scope>NUCLEOTIDE SEQUENCE</scope>
    <source>
        <strain evidence="9">KCTC 12710</strain>
    </source>
</reference>
<feature type="domain" description="TonB-dependent receptor plug" evidence="8">
    <location>
        <begin position="112"/>
        <end position="220"/>
    </location>
</feature>
<keyword evidence="3 7" id="KW-1134">Transmembrane beta strand</keyword>
<dbReference type="InterPro" id="IPR012910">
    <property type="entry name" value="Plug_dom"/>
</dbReference>
<dbReference type="InterPro" id="IPR008969">
    <property type="entry name" value="CarboxyPept-like_regulatory"/>
</dbReference>
<dbReference type="Pfam" id="PF13715">
    <property type="entry name" value="CarbopepD_reg_2"/>
    <property type="match status" value="1"/>
</dbReference>
<dbReference type="InterPro" id="IPR037066">
    <property type="entry name" value="Plug_dom_sf"/>
</dbReference>
<evidence type="ECO:0000256" key="1">
    <source>
        <dbReference type="ARBA" id="ARBA00004571"/>
    </source>
</evidence>
<dbReference type="Gene3D" id="2.40.170.20">
    <property type="entry name" value="TonB-dependent receptor, beta-barrel domain"/>
    <property type="match status" value="1"/>
</dbReference>
<evidence type="ECO:0000313" key="10">
    <source>
        <dbReference type="Proteomes" id="UP000636004"/>
    </source>
</evidence>
<keyword evidence="4 7" id="KW-0812">Transmembrane</keyword>
<proteinExistence type="inferred from homology"/>
<evidence type="ECO:0000256" key="2">
    <source>
        <dbReference type="ARBA" id="ARBA00022448"/>
    </source>
</evidence>
<name>A0A918R5E1_9FLAO</name>
<reference evidence="9" key="2">
    <citation type="submission" date="2020-09" db="EMBL/GenBank/DDBJ databases">
        <authorList>
            <person name="Sun Q."/>
            <person name="Kim S."/>
        </authorList>
    </citation>
    <scope>NUCLEOTIDE SEQUENCE</scope>
    <source>
        <strain evidence="9">KCTC 12710</strain>
    </source>
</reference>
<sequence>MINKHYILIVALLISFVGFSQNTITGVVTDEQNQPLLGVTILIKGTTSGTMTDFDGNFTLEATPESILSFSMIGMVSKNITVGNESNITVVLKQDVAELDEVVVVGYGSVAKKDLTGSVSTVKAETIESVVVANFDEALSGRIAGVNVSSNEGTPGEALQIVIRGGNSITSSNAPLYVVNGLPLEDFDPATISASDIETFQVLKDASATAIYGSRGANGVIVITTKSGKSNSKSVVTFDVSTSLQEITNTLEVLSPYQYVKYLETQAVARDGYQWLPDQGSNHPDGSSSLNGVYNKWLNPELYRDIEGRDFQKEAFNVAPMYRANFSIRGGGDKTNVAFSAGVVDQEGVLITTGFKRWNTNLTINHEISDKLKIWGAMNYSKSNRYGARLRNGRGNQLLKNIVLFRPVDALNPDGGEEDGEGGFIPGVNDNDFQNVFDPIRDMKGTKREDKAHNIRVNTTITWNINKDFTFKTTNGFNTTTGGENLFYSLDTQQGSRSSNGINGQINGYERSTFSTSNTLTFNKKFKRNRINAIIGQEYVHNTNWSDRLWNKNLPTDKFGINNLDIATQPTISLTNFSQNKLISFFGRANLMLNRNKYLLTATFRADGSSKFQGSNRWAYFPSFSGAWQVAEEGFMDNVNFVNSLKLRAGWGLTGNNRIGDYQSINQFGIGIWNGYAFGEGESYQPGATQSNFAVPDLRWETTGQTNIGLDFSMFDSRFSGTIDYYEKKTDDLLLFADMALSSGFGQVVQNVGSVSNKGLEVTLGGVIIDSPNFNWRSTINVSTNKNKVLSLNQGQEFLKTDPGLDWNSESYYISEVGRPVGMMYGLVYDRLYQVDDFIYDPGTNPSSPYILKEGFADHNTGVGPGSVKYVDQLTVDTDGDGIPDAGDGIINQDDRVVIGDPYPKHFGGFTNDFRYKNWDLSVLLQWSYDFDVFNANKALWEYPVNNSFSRLAGAATAWTPWNTDTDVVAHVSNGRAGWTRPGFKEDTRFIEDGSYLRLRTVNLGYNVPLDKKTGFSSLRLVASGQNLITWTDYSGFDPEVNVGGTLNPNLDYSAYPRSRTYSLSLIAKF</sequence>
<dbReference type="RefSeq" id="WP_189361544.1">
    <property type="nucleotide sequence ID" value="NZ_BMWZ01000006.1"/>
</dbReference>
<protein>
    <submittedName>
        <fullName evidence="9">SusC/RagA family TonB-linked outer membrane protein</fullName>
    </submittedName>
</protein>
<dbReference type="FunFam" id="2.60.40.1120:FF:000003">
    <property type="entry name" value="Outer membrane protein Omp121"/>
    <property type="match status" value="1"/>
</dbReference>
<keyword evidence="5 7" id="KW-0472">Membrane</keyword>
<dbReference type="InterPro" id="IPR023996">
    <property type="entry name" value="TonB-dep_OMP_SusC/RagA"/>
</dbReference>
<dbReference type="NCBIfam" id="TIGR04057">
    <property type="entry name" value="SusC_RagA_signa"/>
    <property type="match status" value="1"/>
</dbReference>
<dbReference type="InterPro" id="IPR039426">
    <property type="entry name" value="TonB-dep_rcpt-like"/>
</dbReference>
<dbReference type="FunFam" id="2.170.130.10:FF:000008">
    <property type="entry name" value="SusC/RagA family TonB-linked outer membrane protein"/>
    <property type="match status" value="1"/>
</dbReference>
<dbReference type="SUPFAM" id="SSF49464">
    <property type="entry name" value="Carboxypeptidase regulatory domain-like"/>
    <property type="match status" value="1"/>
</dbReference>
<dbReference type="PROSITE" id="PS52016">
    <property type="entry name" value="TONB_DEPENDENT_REC_3"/>
    <property type="match status" value="1"/>
</dbReference>
<evidence type="ECO:0000256" key="5">
    <source>
        <dbReference type="ARBA" id="ARBA00023136"/>
    </source>
</evidence>
<accession>A0A918R5E1</accession>
<keyword evidence="6 7" id="KW-0998">Cell outer membrane</keyword>
<dbReference type="Proteomes" id="UP000636004">
    <property type="component" value="Unassembled WGS sequence"/>
</dbReference>
<dbReference type="NCBIfam" id="TIGR04056">
    <property type="entry name" value="OMP_RagA_SusC"/>
    <property type="match status" value="1"/>
</dbReference>
<evidence type="ECO:0000256" key="3">
    <source>
        <dbReference type="ARBA" id="ARBA00022452"/>
    </source>
</evidence>
<dbReference type="GO" id="GO:0009279">
    <property type="term" value="C:cell outer membrane"/>
    <property type="evidence" value="ECO:0007669"/>
    <property type="project" value="UniProtKB-SubCell"/>
</dbReference>
<dbReference type="Pfam" id="PF07715">
    <property type="entry name" value="Plug"/>
    <property type="match status" value="1"/>
</dbReference>
<evidence type="ECO:0000313" key="9">
    <source>
        <dbReference type="EMBL" id="GGZ87322.1"/>
    </source>
</evidence>
<evidence type="ECO:0000256" key="6">
    <source>
        <dbReference type="ARBA" id="ARBA00023237"/>
    </source>
</evidence>
<dbReference type="AlphaFoldDB" id="A0A918R5E1"/>
<keyword evidence="2 7" id="KW-0813">Transport</keyword>
<organism evidence="9 10">
    <name type="scientific">Algibacter mikhailovii</name>
    <dbReference type="NCBI Taxonomy" id="425498"/>
    <lineage>
        <taxon>Bacteria</taxon>
        <taxon>Pseudomonadati</taxon>
        <taxon>Bacteroidota</taxon>
        <taxon>Flavobacteriia</taxon>
        <taxon>Flavobacteriales</taxon>
        <taxon>Flavobacteriaceae</taxon>
        <taxon>Algibacter</taxon>
    </lineage>
</organism>
<dbReference type="InterPro" id="IPR036942">
    <property type="entry name" value="Beta-barrel_TonB_sf"/>
</dbReference>
<comment type="caution">
    <text evidence="9">The sequence shown here is derived from an EMBL/GenBank/DDBJ whole genome shotgun (WGS) entry which is preliminary data.</text>
</comment>
<evidence type="ECO:0000256" key="4">
    <source>
        <dbReference type="ARBA" id="ARBA00022692"/>
    </source>
</evidence>
<dbReference type="Gene3D" id="2.60.40.1120">
    <property type="entry name" value="Carboxypeptidase-like, regulatory domain"/>
    <property type="match status" value="1"/>
</dbReference>
<dbReference type="EMBL" id="BMWZ01000006">
    <property type="protein sequence ID" value="GGZ87322.1"/>
    <property type="molecule type" value="Genomic_DNA"/>
</dbReference>
<dbReference type="SUPFAM" id="SSF56935">
    <property type="entry name" value="Porins"/>
    <property type="match status" value="1"/>
</dbReference>
<dbReference type="Gene3D" id="2.170.130.10">
    <property type="entry name" value="TonB-dependent receptor, plug domain"/>
    <property type="match status" value="1"/>
</dbReference>
<keyword evidence="10" id="KW-1185">Reference proteome</keyword>
<gene>
    <name evidence="9" type="ORF">GCM10007028_26870</name>
</gene>
<comment type="subcellular location">
    <subcellularLocation>
        <location evidence="1 7">Cell outer membrane</location>
        <topology evidence="1 7">Multi-pass membrane protein</topology>
    </subcellularLocation>
</comment>
<evidence type="ECO:0000259" key="8">
    <source>
        <dbReference type="Pfam" id="PF07715"/>
    </source>
</evidence>